<sequence length="79" mass="8400">MKLEGERGGAGAPTCRCAQVETWPDAGVAFWGDGGDLMMYVADAAQLSSPTLWRRLEAVKRCGSGASVDNGLDSDEHDR</sequence>
<dbReference type="AlphaFoldDB" id="A0A2A4EWU8"/>
<accession>A0A2A4EWU8</accession>
<protein>
    <submittedName>
        <fullName evidence="1">Uncharacterized protein</fullName>
    </submittedName>
</protein>
<evidence type="ECO:0000313" key="1">
    <source>
        <dbReference type="EMBL" id="PCE25335.1"/>
    </source>
</evidence>
<proteinExistence type="predicted"/>
<dbReference type="RefSeq" id="WP_096720554.1">
    <property type="nucleotide sequence ID" value="NZ_MTZV01000004.1"/>
</dbReference>
<dbReference type="Proteomes" id="UP000218022">
    <property type="component" value="Unassembled WGS sequence"/>
</dbReference>
<gene>
    <name evidence="1" type="ORF">BWP39_12475</name>
</gene>
<reference evidence="1 2" key="1">
    <citation type="submission" date="2017-01" db="EMBL/GenBank/DDBJ databases">
        <title>Whole-Genome Shotgun Sequencing of Two beta-Proteobacterial Species in Search of the Bulgecin Biosynthetic Cluster.</title>
        <authorList>
            <person name="Horsman M.E."/>
            <person name="Marous D.R."/>
            <person name="Li R."/>
            <person name="Oliver R.A."/>
            <person name="Byun B."/>
            <person name="Emrich S.J."/>
            <person name="Boggess B."/>
            <person name="Townsend C.A."/>
            <person name="Mobashery S."/>
        </authorList>
    </citation>
    <scope>NUCLEOTIDE SEQUENCE [LARGE SCALE GENOMIC DNA]</scope>
    <source>
        <strain evidence="1 2">ATCC 31363</strain>
    </source>
</reference>
<name>A0A2A4EWU8_9BURK</name>
<organism evidence="1 2">
    <name type="scientific">Paraburkholderia acidicola</name>
    <dbReference type="NCBI Taxonomy" id="1912599"/>
    <lineage>
        <taxon>Bacteria</taxon>
        <taxon>Pseudomonadati</taxon>
        <taxon>Pseudomonadota</taxon>
        <taxon>Betaproteobacteria</taxon>
        <taxon>Burkholderiales</taxon>
        <taxon>Burkholderiaceae</taxon>
        <taxon>Paraburkholderia</taxon>
    </lineage>
</organism>
<evidence type="ECO:0000313" key="2">
    <source>
        <dbReference type="Proteomes" id="UP000218022"/>
    </source>
</evidence>
<comment type="caution">
    <text evidence="1">The sequence shown here is derived from an EMBL/GenBank/DDBJ whole genome shotgun (WGS) entry which is preliminary data.</text>
</comment>
<dbReference type="EMBL" id="MTZV01000004">
    <property type="protein sequence ID" value="PCE25335.1"/>
    <property type="molecule type" value="Genomic_DNA"/>
</dbReference>